<reference evidence="2 3" key="1">
    <citation type="submission" date="2024-05" db="EMBL/GenBank/DDBJ databases">
        <title>De novo assembly of an allotetraploid wild potato.</title>
        <authorList>
            <person name="Hosaka A.J."/>
        </authorList>
    </citation>
    <scope>NUCLEOTIDE SEQUENCE [LARGE SCALE GENOMIC DNA]</scope>
    <source>
        <tissue evidence="2">Young leaves</tissue>
    </source>
</reference>
<proteinExistence type="predicted"/>
<dbReference type="EMBL" id="JBJKTR010000010">
    <property type="protein sequence ID" value="KAL3356323.1"/>
    <property type="molecule type" value="Genomic_DNA"/>
</dbReference>
<sequence>LFNFNFYFNYSHPFISNLANFITNLAIPILNLIFRILIPFNLIRPSFKLNPSRSFKLIPRFRSMLLNLPILIPKDSKKETLTLSFILFLSKPSTAASPISLFSGLLRQQQQPCCCSFPLLFFLLFRQDQQQQPARRAGPAAAASNNIELQRELLYGEAAAP</sequence>
<organism evidence="2 3">
    <name type="scientific">Solanum stoloniferum</name>
    <dbReference type="NCBI Taxonomy" id="62892"/>
    <lineage>
        <taxon>Eukaryota</taxon>
        <taxon>Viridiplantae</taxon>
        <taxon>Streptophyta</taxon>
        <taxon>Embryophyta</taxon>
        <taxon>Tracheophyta</taxon>
        <taxon>Spermatophyta</taxon>
        <taxon>Magnoliopsida</taxon>
        <taxon>eudicotyledons</taxon>
        <taxon>Gunneridae</taxon>
        <taxon>Pentapetalae</taxon>
        <taxon>asterids</taxon>
        <taxon>lamiids</taxon>
        <taxon>Solanales</taxon>
        <taxon>Solanaceae</taxon>
        <taxon>Solanoideae</taxon>
        <taxon>Solaneae</taxon>
        <taxon>Solanum</taxon>
    </lineage>
</organism>
<evidence type="ECO:0000313" key="3">
    <source>
        <dbReference type="Proteomes" id="UP001627284"/>
    </source>
</evidence>
<accession>A0ABD2TIW1</accession>
<feature type="transmembrane region" description="Helical" evidence="1">
    <location>
        <begin position="20"/>
        <end position="43"/>
    </location>
</feature>
<evidence type="ECO:0000313" key="2">
    <source>
        <dbReference type="EMBL" id="KAL3356323.1"/>
    </source>
</evidence>
<evidence type="ECO:0000256" key="1">
    <source>
        <dbReference type="SAM" id="Phobius"/>
    </source>
</evidence>
<keyword evidence="1" id="KW-1133">Transmembrane helix</keyword>
<comment type="caution">
    <text evidence="2">The sequence shown here is derived from an EMBL/GenBank/DDBJ whole genome shotgun (WGS) entry which is preliminary data.</text>
</comment>
<dbReference type="Proteomes" id="UP001627284">
    <property type="component" value="Unassembled WGS sequence"/>
</dbReference>
<gene>
    <name evidence="2" type="ORF">AABB24_017148</name>
</gene>
<keyword evidence="1" id="KW-0812">Transmembrane</keyword>
<feature type="non-terminal residue" evidence="2">
    <location>
        <position position="1"/>
    </location>
</feature>
<name>A0ABD2TIW1_9SOLN</name>
<protein>
    <submittedName>
        <fullName evidence="2">Uncharacterized protein</fullName>
    </submittedName>
</protein>
<dbReference type="AlphaFoldDB" id="A0ABD2TIW1"/>
<keyword evidence="3" id="KW-1185">Reference proteome</keyword>
<keyword evidence="1" id="KW-0472">Membrane</keyword>